<feature type="compositionally biased region" description="Acidic residues" evidence="1">
    <location>
        <begin position="325"/>
        <end position="335"/>
    </location>
</feature>
<accession>A0A6A2XCJ5</accession>
<protein>
    <submittedName>
        <fullName evidence="2">Uncharacterized protein</fullName>
    </submittedName>
</protein>
<dbReference type="EMBL" id="VEPZ02001579">
    <property type="protein sequence ID" value="KAE8667210.1"/>
    <property type="molecule type" value="Genomic_DNA"/>
</dbReference>
<feature type="region of interest" description="Disordered" evidence="1">
    <location>
        <begin position="308"/>
        <end position="335"/>
    </location>
</feature>
<sequence>MDGNGECYSHEDCVWRVPVVDNESGRRVRNISFPWRLENRKFGIEDVVPDCTVGLKPISPASASCNDRRERARLPPLLDEGLASRIGWRIEETVRDEVAAHASICQRSSSTNVMETDCREHTVAKLDCCVAFDVNAHSAPNMGFEGLKNMETDAFDVNDYSTINLCLDGQHELKNMESDVIFSWVDGCGAGGCGADAGRVMSQTHYPPTTHDGAESTKLYPFAIPRGKDPRREPFRLPKFISGSVLISVSALTVPNQEEVMAVGIIGLRSSPSSVTSVEPFPATSMNFTYFKTSMIVPAFAEVHGATVEGARSPQPEGRALLNGTDDDGSIDGIR</sequence>
<evidence type="ECO:0000313" key="3">
    <source>
        <dbReference type="Proteomes" id="UP000436088"/>
    </source>
</evidence>
<name>A0A6A2XCJ5_HIBSY</name>
<dbReference type="AlphaFoldDB" id="A0A6A2XCJ5"/>
<evidence type="ECO:0000313" key="2">
    <source>
        <dbReference type="EMBL" id="KAE8667210.1"/>
    </source>
</evidence>
<evidence type="ECO:0000256" key="1">
    <source>
        <dbReference type="SAM" id="MobiDB-lite"/>
    </source>
</evidence>
<keyword evidence="3" id="KW-1185">Reference proteome</keyword>
<reference evidence="2" key="1">
    <citation type="submission" date="2019-09" db="EMBL/GenBank/DDBJ databases">
        <title>Draft genome information of white flower Hibiscus syriacus.</title>
        <authorList>
            <person name="Kim Y.-M."/>
        </authorList>
    </citation>
    <scope>NUCLEOTIDE SEQUENCE [LARGE SCALE GENOMIC DNA]</scope>
    <source>
        <strain evidence="2">YM2019G1</strain>
    </source>
</reference>
<organism evidence="2 3">
    <name type="scientific">Hibiscus syriacus</name>
    <name type="common">Rose of Sharon</name>
    <dbReference type="NCBI Taxonomy" id="106335"/>
    <lineage>
        <taxon>Eukaryota</taxon>
        <taxon>Viridiplantae</taxon>
        <taxon>Streptophyta</taxon>
        <taxon>Embryophyta</taxon>
        <taxon>Tracheophyta</taxon>
        <taxon>Spermatophyta</taxon>
        <taxon>Magnoliopsida</taxon>
        <taxon>eudicotyledons</taxon>
        <taxon>Gunneridae</taxon>
        <taxon>Pentapetalae</taxon>
        <taxon>rosids</taxon>
        <taxon>malvids</taxon>
        <taxon>Malvales</taxon>
        <taxon>Malvaceae</taxon>
        <taxon>Malvoideae</taxon>
        <taxon>Hibiscus</taxon>
    </lineage>
</organism>
<dbReference type="Proteomes" id="UP000436088">
    <property type="component" value="Unassembled WGS sequence"/>
</dbReference>
<proteinExistence type="predicted"/>
<gene>
    <name evidence="2" type="ORF">F3Y22_tig00112429pilonHSYRG00028</name>
</gene>
<comment type="caution">
    <text evidence="2">The sequence shown here is derived from an EMBL/GenBank/DDBJ whole genome shotgun (WGS) entry which is preliminary data.</text>
</comment>